<dbReference type="GO" id="GO:0003677">
    <property type="term" value="F:DNA binding"/>
    <property type="evidence" value="ECO:0007669"/>
    <property type="project" value="UniProtKB-KW"/>
</dbReference>
<dbReference type="CDD" id="cd07377">
    <property type="entry name" value="WHTH_GntR"/>
    <property type="match status" value="1"/>
</dbReference>
<dbReference type="SUPFAM" id="SSF48008">
    <property type="entry name" value="GntR ligand-binding domain-like"/>
    <property type="match status" value="1"/>
</dbReference>
<gene>
    <name evidence="5" type="ORF">SAMN04490244_105138</name>
</gene>
<dbReference type="PANTHER" id="PTHR43537:SF45">
    <property type="entry name" value="GNTR FAMILY REGULATORY PROTEIN"/>
    <property type="match status" value="1"/>
</dbReference>
<sequence>MLVKRDTAIHEVDQTAPIGPQVRRALRERIIRNDLKPDQKISESEIAAQYGVSRQPVREAFIRLSDEGLVTILPQRGTRVCRIGLAAVRDARFIRESIEADITRLLADGQGADHVDEFRGLIDAQRRAADTDPVEFIRADEAFHRAMADAVGKGGLWRKVQSLKSQMDRVRFLALGQFPVRKLIDQHAAIVDGIAAGDADGAEVALRHHLREVLSDLPHIVRTNPDFFDAATDGAEDQIVKLKGGETV</sequence>
<dbReference type="SMART" id="SM00345">
    <property type="entry name" value="HTH_GNTR"/>
    <property type="match status" value="1"/>
</dbReference>
<dbReference type="InterPro" id="IPR008920">
    <property type="entry name" value="TF_FadR/GntR_C"/>
</dbReference>
<dbReference type="SUPFAM" id="SSF46785">
    <property type="entry name" value="Winged helix' DNA-binding domain"/>
    <property type="match status" value="1"/>
</dbReference>
<dbReference type="AlphaFoldDB" id="A0A1H9U9V5"/>
<evidence type="ECO:0000256" key="1">
    <source>
        <dbReference type="ARBA" id="ARBA00023015"/>
    </source>
</evidence>
<proteinExistence type="predicted"/>
<dbReference type="Pfam" id="PF07729">
    <property type="entry name" value="FCD"/>
    <property type="match status" value="1"/>
</dbReference>
<reference evidence="5 6" key="1">
    <citation type="submission" date="2016-10" db="EMBL/GenBank/DDBJ databases">
        <authorList>
            <person name="de Groot N.N."/>
        </authorList>
    </citation>
    <scope>NUCLEOTIDE SEQUENCE [LARGE SCALE GENOMIC DNA]</scope>
    <source>
        <strain evidence="5 6">DSM 23042</strain>
    </source>
</reference>
<evidence type="ECO:0000313" key="5">
    <source>
        <dbReference type="EMBL" id="SES06236.1"/>
    </source>
</evidence>
<dbReference type="InterPro" id="IPR036390">
    <property type="entry name" value="WH_DNA-bd_sf"/>
</dbReference>
<name>A0A1H9U9V5_9RHOB</name>
<keyword evidence="6" id="KW-1185">Reference proteome</keyword>
<protein>
    <submittedName>
        <fullName evidence="5">DNA-binding transcriptional regulator, GntR family</fullName>
    </submittedName>
</protein>
<accession>A0A1H9U9V5</accession>
<dbReference type="Proteomes" id="UP000198885">
    <property type="component" value="Unassembled WGS sequence"/>
</dbReference>
<dbReference type="RefSeq" id="WP_092692933.1">
    <property type="nucleotide sequence ID" value="NZ_FOGU01000005.1"/>
</dbReference>
<evidence type="ECO:0000256" key="3">
    <source>
        <dbReference type="ARBA" id="ARBA00023163"/>
    </source>
</evidence>
<dbReference type="InterPro" id="IPR036388">
    <property type="entry name" value="WH-like_DNA-bd_sf"/>
</dbReference>
<dbReference type="Gene3D" id="1.20.120.530">
    <property type="entry name" value="GntR ligand-binding domain-like"/>
    <property type="match status" value="1"/>
</dbReference>
<dbReference type="STRING" id="641238.SAMN04490244_105138"/>
<dbReference type="Pfam" id="PF00392">
    <property type="entry name" value="GntR"/>
    <property type="match status" value="1"/>
</dbReference>
<evidence type="ECO:0000259" key="4">
    <source>
        <dbReference type="PROSITE" id="PS50949"/>
    </source>
</evidence>
<dbReference type="GO" id="GO:0003700">
    <property type="term" value="F:DNA-binding transcription factor activity"/>
    <property type="evidence" value="ECO:0007669"/>
    <property type="project" value="InterPro"/>
</dbReference>
<keyword evidence="1" id="KW-0805">Transcription regulation</keyword>
<dbReference type="InterPro" id="IPR000524">
    <property type="entry name" value="Tscrpt_reg_HTH_GntR"/>
</dbReference>
<dbReference type="PRINTS" id="PR00035">
    <property type="entry name" value="HTHGNTR"/>
</dbReference>
<dbReference type="Gene3D" id="1.10.10.10">
    <property type="entry name" value="Winged helix-like DNA-binding domain superfamily/Winged helix DNA-binding domain"/>
    <property type="match status" value="1"/>
</dbReference>
<dbReference type="EMBL" id="FOGU01000005">
    <property type="protein sequence ID" value="SES06236.1"/>
    <property type="molecule type" value="Genomic_DNA"/>
</dbReference>
<evidence type="ECO:0000313" key="6">
    <source>
        <dbReference type="Proteomes" id="UP000198885"/>
    </source>
</evidence>
<evidence type="ECO:0000256" key="2">
    <source>
        <dbReference type="ARBA" id="ARBA00023125"/>
    </source>
</evidence>
<dbReference type="PROSITE" id="PS50949">
    <property type="entry name" value="HTH_GNTR"/>
    <property type="match status" value="1"/>
</dbReference>
<feature type="domain" description="HTH gntR-type" evidence="4">
    <location>
        <begin position="16"/>
        <end position="83"/>
    </location>
</feature>
<dbReference type="InterPro" id="IPR011711">
    <property type="entry name" value="GntR_C"/>
</dbReference>
<dbReference type="PANTHER" id="PTHR43537">
    <property type="entry name" value="TRANSCRIPTIONAL REGULATOR, GNTR FAMILY"/>
    <property type="match status" value="1"/>
</dbReference>
<keyword evidence="3" id="KW-0804">Transcription</keyword>
<dbReference type="SMART" id="SM00895">
    <property type="entry name" value="FCD"/>
    <property type="match status" value="1"/>
</dbReference>
<keyword evidence="2 5" id="KW-0238">DNA-binding</keyword>
<organism evidence="5 6">
    <name type="scientific">Tranquillimonas rosea</name>
    <dbReference type="NCBI Taxonomy" id="641238"/>
    <lineage>
        <taxon>Bacteria</taxon>
        <taxon>Pseudomonadati</taxon>
        <taxon>Pseudomonadota</taxon>
        <taxon>Alphaproteobacteria</taxon>
        <taxon>Rhodobacterales</taxon>
        <taxon>Roseobacteraceae</taxon>
        <taxon>Tranquillimonas</taxon>
    </lineage>
</organism>
<dbReference type="OrthoDB" id="9788098at2"/>